<gene>
    <name evidence="2" type="ORF">QWZ18_25090</name>
</gene>
<dbReference type="Gene3D" id="3.30.450.20">
    <property type="entry name" value="PAS domain"/>
    <property type="match status" value="1"/>
</dbReference>
<reference evidence="3" key="1">
    <citation type="journal article" date="2019" name="Int. J. Syst. Evol. Microbiol.">
        <title>The Global Catalogue of Microorganisms (GCM) 10K type strain sequencing project: providing services to taxonomists for standard genome sequencing and annotation.</title>
        <authorList>
            <consortium name="The Broad Institute Genomics Platform"/>
            <consortium name="The Broad Institute Genome Sequencing Center for Infectious Disease"/>
            <person name="Wu L."/>
            <person name="Ma J."/>
        </authorList>
    </citation>
    <scope>NUCLEOTIDE SEQUENCE [LARGE SCALE GENOMIC DNA]</scope>
    <source>
        <strain evidence="3">CECT 7806</strain>
    </source>
</reference>
<organism evidence="2 3">
    <name type="scientific">Methylobacterium longum</name>
    <dbReference type="NCBI Taxonomy" id="767694"/>
    <lineage>
        <taxon>Bacteria</taxon>
        <taxon>Pseudomonadati</taxon>
        <taxon>Pseudomonadota</taxon>
        <taxon>Alphaproteobacteria</taxon>
        <taxon>Hyphomicrobiales</taxon>
        <taxon>Methylobacteriaceae</taxon>
        <taxon>Methylobacterium</taxon>
    </lineage>
</organism>
<sequence length="202" mass="22526">MPRPKLNVDRTCPEAFRHARDALDVVGRWEWEAATDSVRSDAFVALLFNVDPAKAETGISRAAFQAAIHPEDRERILGLIRQCAQEGRAYVTEYRVIAFDGQTRWVLARDRFSCDQAGQPLRGSGMLVDITHLRMAEATSSAIVPHAGEAPLDRAAEHAIAAQRAIVELQDPELKVHADTLLMALGRKLAGQEVRNRRRHMN</sequence>
<evidence type="ECO:0000313" key="3">
    <source>
        <dbReference type="Proteomes" id="UP001244297"/>
    </source>
</evidence>
<evidence type="ECO:0000259" key="1">
    <source>
        <dbReference type="PROSITE" id="PS50113"/>
    </source>
</evidence>
<accession>A0ABT8AVG5</accession>
<dbReference type="Pfam" id="PF08447">
    <property type="entry name" value="PAS_3"/>
    <property type="match status" value="1"/>
</dbReference>
<keyword evidence="3" id="KW-1185">Reference proteome</keyword>
<dbReference type="SUPFAM" id="SSF55785">
    <property type="entry name" value="PYP-like sensor domain (PAS domain)"/>
    <property type="match status" value="1"/>
</dbReference>
<comment type="caution">
    <text evidence="2">The sequence shown here is derived from an EMBL/GenBank/DDBJ whole genome shotgun (WGS) entry which is preliminary data.</text>
</comment>
<dbReference type="NCBIfam" id="TIGR00229">
    <property type="entry name" value="sensory_box"/>
    <property type="match status" value="1"/>
</dbReference>
<dbReference type="EMBL" id="JAUFPT010000087">
    <property type="protein sequence ID" value="MDN3573876.1"/>
    <property type="molecule type" value="Genomic_DNA"/>
</dbReference>
<dbReference type="RefSeq" id="WP_238291607.1">
    <property type="nucleotide sequence ID" value="NZ_BPQS01000041.1"/>
</dbReference>
<dbReference type="PROSITE" id="PS50113">
    <property type="entry name" value="PAC"/>
    <property type="match status" value="1"/>
</dbReference>
<name>A0ABT8AVG5_9HYPH</name>
<protein>
    <submittedName>
        <fullName evidence="2">PAS domain-containing protein</fullName>
    </submittedName>
</protein>
<dbReference type="InterPro" id="IPR000014">
    <property type="entry name" value="PAS"/>
</dbReference>
<dbReference type="Gene3D" id="2.10.70.100">
    <property type="match status" value="1"/>
</dbReference>
<evidence type="ECO:0000313" key="2">
    <source>
        <dbReference type="EMBL" id="MDN3573876.1"/>
    </source>
</evidence>
<feature type="domain" description="PAC" evidence="1">
    <location>
        <begin position="90"/>
        <end position="142"/>
    </location>
</feature>
<dbReference type="InterPro" id="IPR000700">
    <property type="entry name" value="PAS-assoc_C"/>
</dbReference>
<dbReference type="InterPro" id="IPR035965">
    <property type="entry name" value="PAS-like_dom_sf"/>
</dbReference>
<dbReference type="Proteomes" id="UP001244297">
    <property type="component" value="Unassembled WGS sequence"/>
</dbReference>
<proteinExistence type="predicted"/>
<dbReference type="InterPro" id="IPR013655">
    <property type="entry name" value="PAS_fold_3"/>
</dbReference>
<dbReference type="CDD" id="cd00130">
    <property type="entry name" value="PAS"/>
    <property type="match status" value="1"/>
</dbReference>